<evidence type="ECO:0000313" key="7">
    <source>
        <dbReference type="EMBL" id="VYU06771.1"/>
    </source>
</evidence>
<feature type="transmembrane region" description="Helical" evidence="6">
    <location>
        <begin position="343"/>
        <end position="366"/>
    </location>
</feature>
<dbReference type="AlphaFoldDB" id="A0A6N3BXF9"/>
<evidence type="ECO:0000256" key="1">
    <source>
        <dbReference type="ARBA" id="ARBA00004651"/>
    </source>
</evidence>
<dbReference type="PANTHER" id="PTHR30250">
    <property type="entry name" value="PST FAMILY PREDICTED COLANIC ACID TRANSPORTER"/>
    <property type="match status" value="1"/>
</dbReference>
<feature type="transmembrane region" description="Helical" evidence="6">
    <location>
        <begin position="399"/>
        <end position="421"/>
    </location>
</feature>
<feature type="transmembrane region" description="Helical" evidence="6">
    <location>
        <begin position="433"/>
        <end position="460"/>
    </location>
</feature>
<evidence type="ECO:0000256" key="6">
    <source>
        <dbReference type="SAM" id="Phobius"/>
    </source>
</evidence>
<comment type="subcellular location">
    <subcellularLocation>
        <location evidence="1">Cell membrane</location>
        <topology evidence="1">Multi-pass membrane protein</topology>
    </subcellularLocation>
</comment>
<proteinExistence type="predicted"/>
<gene>
    <name evidence="7" type="ORF">IBLFYP30_01654</name>
</gene>
<dbReference type="RefSeq" id="WP_024038481.1">
    <property type="nucleotide sequence ID" value="NZ_CACRUE010000026.1"/>
</dbReference>
<feature type="transmembrane region" description="Helical" evidence="6">
    <location>
        <begin position="466"/>
        <end position="486"/>
    </location>
</feature>
<feature type="transmembrane region" description="Helical" evidence="6">
    <location>
        <begin position="12"/>
        <end position="32"/>
    </location>
</feature>
<keyword evidence="5 6" id="KW-0472">Membrane</keyword>
<evidence type="ECO:0000256" key="4">
    <source>
        <dbReference type="ARBA" id="ARBA00022989"/>
    </source>
</evidence>
<dbReference type="Pfam" id="PF01943">
    <property type="entry name" value="Polysacc_synt"/>
    <property type="match status" value="1"/>
</dbReference>
<feature type="transmembrane region" description="Helical" evidence="6">
    <location>
        <begin position="127"/>
        <end position="148"/>
    </location>
</feature>
<feature type="transmembrane region" description="Helical" evidence="6">
    <location>
        <begin position="44"/>
        <end position="65"/>
    </location>
</feature>
<name>A0A6N3BXF9_9FIRM</name>
<dbReference type="GO" id="GO:0005886">
    <property type="term" value="C:plasma membrane"/>
    <property type="evidence" value="ECO:0007669"/>
    <property type="project" value="UniProtKB-SubCell"/>
</dbReference>
<protein>
    <submittedName>
        <fullName evidence="7">Polysaccharide biosynthesis protein</fullName>
    </submittedName>
</protein>
<feature type="transmembrane region" description="Helical" evidence="6">
    <location>
        <begin position="373"/>
        <end position="393"/>
    </location>
</feature>
<dbReference type="PANTHER" id="PTHR30250:SF11">
    <property type="entry name" value="O-ANTIGEN TRANSPORTER-RELATED"/>
    <property type="match status" value="1"/>
</dbReference>
<feature type="transmembrane region" description="Helical" evidence="6">
    <location>
        <begin position="265"/>
        <end position="285"/>
    </location>
</feature>
<accession>A0A6N3BXF9</accession>
<evidence type="ECO:0000256" key="5">
    <source>
        <dbReference type="ARBA" id="ARBA00023136"/>
    </source>
</evidence>
<keyword evidence="2" id="KW-1003">Cell membrane</keyword>
<feature type="transmembrane region" description="Helical" evidence="6">
    <location>
        <begin position="86"/>
        <end position="107"/>
    </location>
</feature>
<organism evidence="7">
    <name type="scientific">Intestinibacter bartlettii</name>
    <dbReference type="NCBI Taxonomy" id="261299"/>
    <lineage>
        <taxon>Bacteria</taxon>
        <taxon>Bacillati</taxon>
        <taxon>Bacillota</taxon>
        <taxon>Clostridia</taxon>
        <taxon>Peptostreptococcales</taxon>
        <taxon>Peptostreptococcaceae</taxon>
        <taxon>Intestinibacter</taxon>
    </lineage>
</organism>
<evidence type="ECO:0000256" key="2">
    <source>
        <dbReference type="ARBA" id="ARBA00022475"/>
    </source>
</evidence>
<feature type="transmembrane region" description="Helical" evidence="6">
    <location>
        <begin position="184"/>
        <end position="205"/>
    </location>
</feature>
<keyword evidence="3 6" id="KW-0812">Transmembrane</keyword>
<feature type="transmembrane region" description="Helical" evidence="6">
    <location>
        <begin position="160"/>
        <end position="178"/>
    </location>
</feature>
<feature type="transmembrane region" description="Helical" evidence="6">
    <location>
        <begin position="313"/>
        <end position="331"/>
    </location>
</feature>
<keyword evidence="4 6" id="KW-1133">Transmembrane helix</keyword>
<dbReference type="InterPro" id="IPR002797">
    <property type="entry name" value="Polysacc_synth"/>
</dbReference>
<evidence type="ECO:0000256" key="3">
    <source>
        <dbReference type="ARBA" id="ARBA00022692"/>
    </source>
</evidence>
<reference evidence="7" key="1">
    <citation type="submission" date="2019-11" db="EMBL/GenBank/DDBJ databases">
        <authorList>
            <person name="Feng L."/>
        </authorList>
    </citation>
    <scope>NUCLEOTIDE SEQUENCE</scope>
    <source>
        <strain evidence="7">IbartlettiiLFYP30</strain>
    </source>
</reference>
<sequence>MKVNQLKAGVILSYGYTFIQTIILLFYTPIMIRMLGKSEYGLYSLVYSTVSYLAVLNVGFASAFVRYYSRYKALGKEDKIENLNGMFLIIFCILGVIALICGSVLDLNVESIFKNKLTIQELQKAKILVKIMVFNISILFPSAAFDAIITANEKYIFQKVVKLISTIVNPFLVLPLLFMGYKSIALVLVTTIINIFTVYMNIWYCKEKLKAKFRFNEFDFSLMKEIGIFSFFIFLNSVTDQVNWNVDKFLLGMYKGTKTIAVYDIASQINSFFISISTVISAVFIPKVNRISVEKDANEKFTDLFIKVGRIQFFVIFLFTSGFIIFGKYFIKIWAGKGYEESYYIMNILILSVSIPVIQNIGIAILRAINMQVFRSLLGFSISIVNIIISIYLCKSYGAVGAAIGTAISLIIGEVFIMNIYYYKQVKLDMIKFWGNIVRILPSMFIPVIFGGLIFRFYVIDTISKFILLVIVYTIIFMISIWNLGLNDFEKNLIIEPLNKLLKNKQESI</sequence>
<dbReference type="EMBL" id="CACRUE010000026">
    <property type="protein sequence ID" value="VYU06771.1"/>
    <property type="molecule type" value="Genomic_DNA"/>
</dbReference>
<dbReference type="InterPro" id="IPR050833">
    <property type="entry name" value="Poly_Biosynth_Transport"/>
</dbReference>